<comment type="caution">
    <text evidence="4">The sequence shown here is derived from an EMBL/GenBank/DDBJ whole genome shotgun (WGS) entry which is preliminary data.</text>
</comment>
<dbReference type="InterPro" id="IPR005048">
    <property type="entry name" value="DUF287"/>
</dbReference>
<organism evidence="4 5">
    <name type="scientific">Arabidopsis suecica</name>
    <name type="common">Swedish thale-cress</name>
    <name type="synonym">Cardaminopsis suecica</name>
    <dbReference type="NCBI Taxonomy" id="45249"/>
    <lineage>
        <taxon>Eukaryota</taxon>
        <taxon>Viridiplantae</taxon>
        <taxon>Streptophyta</taxon>
        <taxon>Embryophyta</taxon>
        <taxon>Tracheophyta</taxon>
        <taxon>Spermatophyta</taxon>
        <taxon>Magnoliopsida</taxon>
        <taxon>eudicotyledons</taxon>
        <taxon>Gunneridae</taxon>
        <taxon>Pentapetalae</taxon>
        <taxon>rosids</taxon>
        <taxon>malvids</taxon>
        <taxon>Brassicales</taxon>
        <taxon>Brassicaceae</taxon>
        <taxon>Camelineae</taxon>
        <taxon>Arabidopsis</taxon>
    </lineage>
</organism>
<feature type="compositionally biased region" description="Basic residues" evidence="1">
    <location>
        <begin position="1"/>
        <end position="13"/>
    </location>
</feature>
<feature type="region of interest" description="Disordered" evidence="1">
    <location>
        <begin position="618"/>
        <end position="661"/>
    </location>
</feature>
<feature type="region of interest" description="Disordered" evidence="1">
    <location>
        <begin position="1"/>
        <end position="143"/>
    </location>
</feature>
<dbReference type="PANTHER" id="PTHR48449:SF1">
    <property type="entry name" value="DUF1985 DOMAIN-CONTAINING PROTEIN"/>
    <property type="match status" value="1"/>
</dbReference>
<reference evidence="4 5" key="1">
    <citation type="submission" date="2020-12" db="EMBL/GenBank/DDBJ databases">
        <title>Concerted genomic and epigenomic changes stabilize Arabidopsis allopolyploids.</title>
        <authorList>
            <person name="Chen Z."/>
        </authorList>
    </citation>
    <scope>NUCLEOTIDE SEQUENCE [LARGE SCALE GENOMIC DNA]</scope>
    <source>
        <strain evidence="4">As9502</strain>
        <tissue evidence="4">Leaf</tissue>
    </source>
</reference>
<evidence type="ECO:0000256" key="1">
    <source>
        <dbReference type="SAM" id="MobiDB-lite"/>
    </source>
</evidence>
<feature type="compositionally biased region" description="Low complexity" evidence="1">
    <location>
        <begin position="16"/>
        <end position="49"/>
    </location>
</feature>
<evidence type="ECO:0000313" key="5">
    <source>
        <dbReference type="Proteomes" id="UP000694251"/>
    </source>
</evidence>
<feature type="domain" description="DUF1985" evidence="3">
    <location>
        <begin position="226"/>
        <end position="363"/>
    </location>
</feature>
<proteinExistence type="predicted"/>
<feature type="compositionally biased region" description="Acidic residues" evidence="1">
    <location>
        <begin position="123"/>
        <end position="135"/>
    </location>
</feature>
<dbReference type="Proteomes" id="UP000694251">
    <property type="component" value="Chromosome 13"/>
</dbReference>
<feature type="domain" description="DUF287" evidence="2">
    <location>
        <begin position="451"/>
        <end position="501"/>
    </location>
</feature>
<feature type="compositionally biased region" description="Basic and acidic residues" evidence="1">
    <location>
        <begin position="618"/>
        <end position="640"/>
    </location>
</feature>
<evidence type="ECO:0000259" key="3">
    <source>
        <dbReference type="Pfam" id="PF09331"/>
    </source>
</evidence>
<dbReference type="EMBL" id="JAEFBJ010000013">
    <property type="protein sequence ID" value="KAG7536308.1"/>
    <property type="molecule type" value="Genomic_DNA"/>
</dbReference>
<feature type="compositionally biased region" description="Acidic residues" evidence="1">
    <location>
        <begin position="81"/>
        <end position="112"/>
    </location>
</feature>
<sequence length="661" mass="75117">MPPKKGLKRKRLTKATTVEPGSTEEPSPTVEPSTTTTVEPGSTEEPSPTAIEGEQQVPETLSPVLEESDKNEEENSKKNEEEESGEEESEEEEKEEEKEEEGNEEGEESSDDDGSRSLGGESSSDENDNEEDEIAPENQPENVMEIDEETIAIPPLSMYFPPSEYVKKIKLSTRCYIHEVLTTFDELEPPMSKSERAFFENHPSFQHVFHMPRDPNHRLMGMWMLLLRTARIDRKKEVWFVVNGVPIRYGISEHALISGFNCKNYALDYKNVGSMEFKRKHFKNVHVKREDVRKKLIEMVPKGDRSKDRLRMMVLYFLTSIIVAPIKTGEKAPQVDEFCLKAVNDLTFCRNFQWGRYSFEYMLDTISHTMNHFNGVVTDNEKYIWPVPGFCLPIELLAFEAIPLLREKFIEDIAGADERCPRMCKVKFKKNHLKGIPLDNINHELGTTQVIDCIVSPRIEEHALMRAITEEEHDVDMADPVVESWLKRHKEGRLIRFEELYQHDLQARGIIAGPEIAGGEDIPVVDGQELPSLAAVVEMIQQDLQARGIIAGPKIAGGEDIPAVDGQELRSLAAVVGMIQDMQVEMTDQLNEILVMISSLDDTVISLDERVKSLETFREAQKAEKRKDQEEKDGDPKDTTQGEDGDPQVTKMTTRSKRQLG</sequence>
<dbReference type="OrthoDB" id="1305596at2759"/>
<dbReference type="AlphaFoldDB" id="A0A8T1XQJ8"/>
<gene>
    <name evidence="4" type="ORF">ISN44_As13g002660</name>
</gene>
<evidence type="ECO:0000313" key="4">
    <source>
        <dbReference type="EMBL" id="KAG7536308.1"/>
    </source>
</evidence>
<evidence type="ECO:0000259" key="2">
    <source>
        <dbReference type="Pfam" id="PF03384"/>
    </source>
</evidence>
<dbReference type="Pfam" id="PF09331">
    <property type="entry name" value="DUF1985"/>
    <property type="match status" value="1"/>
</dbReference>
<name>A0A8T1XQJ8_ARASU</name>
<evidence type="ECO:0008006" key="6">
    <source>
        <dbReference type="Google" id="ProtNLM"/>
    </source>
</evidence>
<accession>A0A8T1XQJ8</accession>
<protein>
    <recommendedName>
        <fullName evidence="6">DUF1985 domain-containing protein</fullName>
    </recommendedName>
</protein>
<dbReference type="PANTHER" id="PTHR48449">
    <property type="entry name" value="DUF1985 DOMAIN-CONTAINING PROTEIN"/>
    <property type="match status" value="1"/>
</dbReference>
<dbReference type="InterPro" id="IPR015410">
    <property type="entry name" value="DUF1985"/>
</dbReference>
<keyword evidence="5" id="KW-1185">Reference proteome</keyword>
<dbReference type="Pfam" id="PF03384">
    <property type="entry name" value="DUF287"/>
    <property type="match status" value="1"/>
</dbReference>